<dbReference type="RefSeq" id="WP_147333213.1">
    <property type="nucleotide sequence ID" value="NZ_CP011509.1"/>
</dbReference>
<gene>
    <name evidence="1" type="ORF">AA314_04874</name>
    <name evidence="2" type="ORF">ATI61_11883</name>
</gene>
<dbReference type="EMBL" id="CP011509">
    <property type="protein sequence ID" value="AKJ03248.1"/>
    <property type="molecule type" value="Genomic_DNA"/>
</dbReference>
<evidence type="ECO:0000313" key="3">
    <source>
        <dbReference type="Proteomes" id="UP000035579"/>
    </source>
</evidence>
<dbReference type="Proteomes" id="UP000256345">
    <property type="component" value="Unassembled WGS sequence"/>
</dbReference>
<evidence type="ECO:0000313" key="2">
    <source>
        <dbReference type="EMBL" id="REG22878.1"/>
    </source>
</evidence>
<accession>A0AAC8Q9V7</accession>
<dbReference type="AlphaFoldDB" id="A0AAC8Q9V7"/>
<protein>
    <submittedName>
        <fullName evidence="1">Uncharacterized protein</fullName>
    </submittedName>
</protein>
<evidence type="ECO:0000313" key="1">
    <source>
        <dbReference type="EMBL" id="AKJ03248.1"/>
    </source>
</evidence>
<dbReference type="Proteomes" id="UP000035579">
    <property type="component" value="Chromosome"/>
</dbReference>
<dbReference type="KEGG" id="age:AA314_04874"/>
<organism evidence="1 3">
    <name type="scientific">Archangium gephyra</name>
    <dbReference type="NCBI Taxonomy" id="48"/>
    <lineage>
        <taxon>Bacteria</taxon>
        <taxon>Pseudomonadati</taxon>
        <taxon>Myxococcota</taxon>
        <taxon>Myxococcia</taxon>
        <taxon>Myxococcales</taxon>
        <taxon>Cystobacterineae</taxon>
        <taxon>Archangiaceae</taxon>
        <taxon>Archangium</taxon>
    </lineage>
</organism>
<reference evidence="1 3" key="1">
    <citation type="submission" date="2015-05" db="EMBL/GenBank/DDBJ databases">
        <title>Genome assembly of Archangium gephyra DSM 2261.</title>
        <authorList>
            <person name="Sharma G."/>
            <person name="Subramanian S."/>
        </authorList>
    </citation>
    <scope>NUCLEOTIDE SEQUENCE [LARGE SCALE GENOMIC DNA]</scope>
    <source>
        <strain evidence="1 3">DSM 2261</strain>
    </source>
</reference>
<reference evidence="2 4" key="2">
    <citation type="submission" date="2018-08" db="EMBL/GenBank/DDBJ databases">
        <title>Genomic Encyclopedia of Archaeal and Bacterial Type Strains, Phase II (KMG-II): from individual species to whole genera.</title>
        <authorList>
            <person name="Goeker M."/>
        </authorList>
    </citation>
    <scope>NUCLEOTIDE SEQUENCE [LARGE SCALE GENOMIC DNA]</scope>
    <source>
        <strain evidence="2 4">DSM 2261</strain>
    </source>
</reference>
<sequence length="128" mass="13527">MSIKQTISPVEIEEMAKKLDKLGSQLSDNERALLVAVFGMASSAISDATKKVEEHLGAPVAGKLNKPDQFDLGKSETGKLPPLSQAFKESFSPGTAGRFALEGGNQFKDSVDVSVGGICVSVSWSKDL</sequence>
<proteinExistence type="predicted"/>
<dbReference type="EMBL" id="QUMU01000018">
    <property type="protein sequence ID" value="REG22878.1"/>
    <property type="molecule type" value="Genomic_DNA"/>
</dbReference>
<evidence type="ECO:0000313" key="4">
    <source>
        <dbReference type="Proteomes" id="UP000256345"/>
    </source>
</evidence>
<name>A0AAC8Q9V7_9BACT</name>
<keyword evidence="4" id="KW-1185">Reference proteome</keyword>